<evidence type="ECO:0000256" key="3">
    <source>
        <dbReference type="ARBA" id="ARBA00022603"/>
    </source>
</evidence>
<gene>
    <name evidence="9" type="ORF">BCR15_10365</name>
</gene>
<evidence type="ECO:0000256" key="6">
    <source>
        <dbReference type="ARBA" id="ARBA00047942"/>
    </source>
</evidence>
<dbReference type="InterPro" id="IPR029063">
    <property type="entry name" value="SAM-dependent_MTases_sf"/>
</dbReference>
<dbReference type="Gene3D" id="3.40.50.150">
    <property type="entry name" value="Vaccinia Virus protein VP39"/>
    <property type="match status" value="1"/>
</dbReference>
<evidence type="ECO:0000256" key="5">
    <source>
        <dbReference type="ARBA" id="ARBA00022691"/>
    </source>
</evidence>
<protein>
    <recommendedName>
        <fullName evidence="2">site-specific DNA-methyltransferase (adenine-specific)</fullName>
        <ecNumber evidence="2">2.1.1.72</ecNumber>
    </recommendedName>
</protein>
<keyword evidence="10" id="KW-1185">Reference proteome</keyword>
<dbReference type="GO" id="GO:0003676">
    <property type="term" value="F:nucleic acid binding"/>
    <property type="evidence" value="ECO:0007669"/>
    <property type="project" value="InterPro"/>
</dbReference>
<evidence type="ECO:0000259" key="7">
    <source>
        <dbReference type="Pfam" id="PF07669"/>
    </source>
</evidence>
<dbReference type="PRINTS" id="PR00507">
    <property type="entry name" value="N12N6MTFRASE"/>
</dbReference>
<dbReference type="InterPro" id="IPR011639">
    <property type="entry name" value="MethylTrfase_TaqI-like_dom"/>
</dbReference>
<dbReference type="PANTHER" id="PTHR33841:SF5">
    <property type="entry name" value="DNA METHYLASE (MODIFICATION METHYLASE) (METHYLTRANSFERASE)-RELATED"/>
    <property type="match status" value="1"/>
</dbReference>
<proteinExistence type="inferred from homology"/>
<evidence type="ECO:0000256" key="1">
    <source>
        <dbReference type="ARBA" id="ARBA00006594"/>
    </source>
</evidence>
<dbReference type="AlphaFoldDB" id="A0A1C0AGQ3"/>
<dbReference type="REBASE" id="171599">
    <property type="entry name" value="M.Tla7ORF10365P"/>
</dbReference>
<keyword evidence="5" id="KW-0949">S-adenosyl-L-methionine</keyword>
<dbReference type="GO" id="GO:0006304">
    <property type="term" value="P:DNA modification"/>
    <property type="evidence" value="ECO:0007669"/>
    <property type="project" value="InterPro"/>
</dbReference>
<evidence type="ECO:0000313" key="9">
    <source>
        <dbReference type="EMBL" id="OCL30871.1"/>
    </source>
</evidence>
<dbReference type="GO" id="GO:0032259">
    <property type="term" value="P:methylation"/>
    <property type="evidence" value="ECO:0007669"/>
    <property type="project" value="UniProtKB-KW"/>
</dbReference>
<comment type="catalytic activity">
    <reaction evidence="6">
        <text>a 2'-deoxyadenosine in DNA + S-adenosyl-L-methionine = an N(6)-methyl-2'-deoxyadenosine in DNA + S-adenosyl-L-homocysteine + H(+)</text>
        <dbReference type="Rhea" id="RHEA:15197"/>
        <dbReference type="Rhea" id="RHEA-COMP:12418"/>
        <dbReference type="Rhea" id="RHEA-COMP:12419"/>
        <dbReference type="ChEBI" id="CHEBI:15378"/>
        <dbReference type="ChEBI" id="CHEBI:57856"/>
        <dbReference type="ChEBI" id="CHEBI:59789"/>
        <dbReference type="ChEBI" id="CHEBI:90615"/>
        <dbReference type="ChEBI" id="CHEBI:90616"/>
        <dbReference type="EC" id="2.1.1.72"/>
    </reaction>
</comment>
<comment type="caution">
    <text evidence="9">The sequence shown here is derived from an EMBL/GenBank/DDBJ whole genome shotgun (WGS) entry which is preliminary data.</text>
</comment>
<evidence type="ECO:0000313" key="10">
    <source>
        <dbReference type="Proteomes" id="UP000093501"/>
    </source>
</evidence>
<dbReference type="Pfam" id="PF07669">
    <property type="entry name" value="Eco57I"/>
    <property type="match status" value="1"/>
</dbReference>
<dbReference type="InterPro" id="IPR050953">
    <property type="entry name" value="N4_N6_ade-DNA_methylase"/>
</dbReference>
<dbReference type="PANTHER" id="PTHR33841">
    <property type="entry name" value="DNA METHYLTRANSFERASE YEEA-RELATED"/>
    <property type="match status" value="1"/>
</dbReference>
<sequence length="555" mass="60300">MDALSTTDTPHLRKARGAYFTPDLITRFVARWALRSMGDRVLEPSAGDAAFMVAAVERLAELGAAEPVVDGVELHEASTKVARARVMEAGGRPRVRHSDFFLVNPEPTFDAVIGNPPYIRYQGFSGEARARSREAALRAGVALTGLASSWAAFTIHSALFLKEGGRLGLVLPAELLTVNYAAPVRRFLFDHFRDVQLVRFDEQVFPEAEADVVLLLADGYGQGPTDHAIFRQARNAEQLGVMTTGQPWKPADPSGKWTASLVDAGAMDVFRELANCGKFTTLSAWGETKLGIVTGSNNYFTLSPARVEELGLNRKELLRLSPPGSSHLRGLTLTTADLKRLGGDGKPIYLFHPGDRPSEAAAAYIEDGYRAGVANAYKCRVRKVWFRVPIVAPADLMLTYMNADTPRLTTNEAGAHHLNSVHGVYLHDAVRRLGRDLLPIASLNSVTLLSAEMVGRAYGGGILKVEPREADVWAMPSPELVSAAAEALRGIRRTVARHLATGQLTRAVELVDQVLLCDSYAGGITPRRLDLVREAHRALSDRRTLRGASGRQGNG</sequence>
<dbReference type="EC" id="2.1.1.72" evidence="2"/>
<feature type="domain" description="Type II methyltransferase M.Eco57I C-terminal" evidence="8">
    <location>
        <begin position="255"/>
        <end position="516"/>
    </location>
</feature>
<dbReference type="SUPFAM" id="SSF53335">
    <property type="entry name" value="S-adenosyl-L-methionine-dependent methyltransferases"/>
    <property type="match status" value="1"/>
</dbReference>
<evidence type="ECO:0000256" key="4">
    <source>
        <dbReference type="ARBA" id="ARBA00022679"/>
    </source>
</evidence>
<evidence type="ECO:0000256" key="2">
    <source>
        <dbReference type="ARBA" id="ARBA00011900"/>
    </source>
</evidence>
<dbReference type="InterPro" id="IPR002052">
    <property type="entry name" value="DNA_methylase_N6_adenine_CS"/>
</dbReference>
<dbReference type="Pfam" id="PF22837">
    <property type="entry name" value="M_Eco57I_C"/>
    <property type="match status" value="1"/>
</dbReference>
<keyword evidence="3 9" id="KW-0489">Methyltransferase</keyword>
<dbReference type="CDD" id="cd02440">
    <property type="entry name" value="AdoMet_MTases"/>
    <property type="match status" value="1"/>
</dbReference>
<dbReference type="PROSITE" id="PS00092">
    <property type="entry name" value="N6_MTASE"/>
    <property type="match status" value="1"/>
</dbReference>
<dbReference type="Proteomes" id="UP000093501">
    <property type="component" value="Unassembled WGS sequence"/>
</dbReference>
<reference evidence="10" key="1">
    <citation type="submission" date="2016-07" db="EMBL/GenBank/DDBJ databases">
        <authorList>
            <person name="Florea S."/>
            <person name="Webb J.S."/>
            <person name="Jaromczyk J."/>
            <person name="Schardl C.L."/>
        </authorList>
    </citation>
    <scope>NUCLEOTIDE SEQUENCE [LARGE SCALE GENOMIC DNA]</scope>
    <source>
        <strain evidence="10">IPBSL-7</strain>
    </source>
</reference>
<keyword evidence="4 9" id="KW-0808">Transferase</keyword>
<comment type="similarity">
    <text evidence="1">Belongs to the N(4)/N(6)-methyltransferase family.</text>
</comment>
<evidence type="ECO:0000259" key="8">
    <source>
        <dbReference type="Pfam" id="PF22837"/>
    </source>
</evidence>
<dbReference type="InterPro" id="IPR054520">
    <property type="entry name" value="M_Eco57I_C"/>
</dbReference>
<organism evidence="9 10">
    <name type="scientific">Tessaracoccus lapidicaptus</name>
    <dbReference type="NCBI Taxonomy" id="1427523"/>
    <lineage>
        <taxon>Bacteria</taxon>
        <taxon>Bacillati</taxon>
        <taxon>Actinomycetota</taxon>
        <taxon>Actinomycetes</taxon>
        <taxon>Propionibacteriales</taxon>
        <taxon>Propionibacteriaceae</taxon>
        <taxon>Tessaracoccus</taxon>
    </lineage>
</organism>
<feature type="domain" description="Type II methyltransferase M.TaqI-like" evidence="7">
    <location>
        <begin position="98"/>
        <end position="205"/>
    </location>
</feature>
<accession>A0A1C0AGQ3</accession>
<dbReference type="GO" id="GO:0009007">
    <property type="term" value="F:site-specific DNA-methyltransferase (adenine-specific) activity"/>
    <property type="evidence" value="ECO:0007669"/>
    <property type="project" value="UniProtKB-EC"/>
</dbReference>
<dbReference type="EMBL" id="MBQD01000027">
    <property type="protein sequence ID" value="OCL30871.1"/>
    <property type="molecule type" value="Genomic_DNA"/>
</dbReference>
<dbReference type="RefSeq" id="WP_068752795.1">
    <property type="nucleotide sequence ID" value="NZ_MBQD01000027.1"/>
</dbReference>
<name>A0A1C0AGQ3_9ACTN</name>